<dbReference type="Pfam" id="PF05241">
    <property type="entry name" value="EBP"/>
    <property type="match status" value="1"/>
</dbReference>
<organism evidence="10 11">
    <name type="scientific">Aspergillus tanneri</name>
    <dbReference type="NCBI Taxonomy" id="1220188"/>
    <lineage>
        <taxon>Eukaryota</taxon>
        <taxon>Fungi</taxon>
        <taxon>Dikarya</taxon>
        <taxon>Ascomycota</taxon>
        <taxon>Pezizomycotina</taxon>
        <taxon>Eurotiomycetes</taxon>
        <taxon>Eurotiomycetidae</taxon>
        <taxon>Eurotiales</taxon>
        <taxon>Aspergillaceae</taxon>
        <taxon>Aspergillus</taxon>
        <taxon>Aspergillus subgen. Circumdati</taxon>
    </lineage>
</organism>
<dbReference type="RefSeq" id="XP_033426243.1">
    <property type="nucleotide sequence ID" value="XM_033570211.1"/>
</dbReference>
<feature type="transmembrane region" description="Helical" evidence="7">
    <location>
        <begin position="73"/>
        <end position="97"/>
    </location>
</feature>
<dbReference type="VEuPathDB" id="FungiDB:EYZ11_010043"/>
<dbReference type="EMBL" id="SOSA01000514">
    <property type="protein sequence ID" value="THC90497.1"/>
    <property type="molecule type" value="Genomic_DNA"/>
</dbReference>
<dbReference type="Proteomes" id="UP000308092">
    <property type="component" value="Unassembled WGS sequence"/>
</dbReference>
<dbReference type="STRING" id="1220188.A0A4S3J8H5"/>
<keyword evidence="3 7" id="KW-0812">Transmembrane</keyword>
<dbReference type="PANTHER" id="PTHR31204:SF1">
    <property type="entry name" value="SIGMA INTRACELLULAR RECEPTOR 2"/>
    <property type="match status" value="1"/>
</dbReference>
<dbReference type="InterPro" id="IPR016964">
    <property type="entry name" value="Sigma2_recept"/>
</dbReference>
<reference evidence="9 12" key="2">
    <citation type="submission" date="2019-08" db="EMBL/GenBank/DDBJ databases">
        <title>The genome sequence of a newly discovered highly antifungal drug resistant Aspergillus species, Aspergillus tanneri NIH 1004.</title>
        <authorList>
            <person name="Mounaud S."/>
            <person name="Singh I."/>
            <person name="Joardar V."/>
            <person name="Pakala S."/>
            <person name="Pakala S."/>
            <person name="Venepally P."/>
            <person name="Chung J.K."/>
            <person name="Losada L."/>
            <person name="Nierman W.C."/>
        </authorList>
    </citation>
    <scope>NUCLEOTIDE SEQUENCE [LARGE SCALE GENOMIC DNA]</scope>
    <source>
        <strain evidence="9 12">NIH1004</strain>
    </source>
</reference>
<evidence type="ECO:0000313" key="10">
    <source>
        <dbReference type="EMBL" id="THC90497.1"/>
    </source>
</evidence>
<evidence type="ECO:0000313" key="11">
    <source>
        <dbReference type="Proteomes" id="UP000308092"/>
    </source>
</evidence>
<keyword evidence="4 7" id="KW-0256">Endoplasmic reticulum</keyword>
<keyword evidence="5 7" id="KW-1133">Transmembrane helix</keyword>
<proteinExistence type="inferred from homology"/>
<accession>A0A4S3J8H5</accession>
<keyword evidence="6 7" id="KW-0472">Membrane</keyword>
<sequence length="155" mass="18445">MANLTSSSPVSLWRRKRDLIYFVFFVIHIPIVFLVDTVHFLPSFLTFQFSYDVRDYYFTTYQDKFFEDGTPGWFIFFNLMELYYHGPLSIWAVWALWKDHPMVPVHLLIFGLQTFITTIVCLIEMMGWEDRTASQKQNLLSLWIDDVGYDSQITA</sequence>
<evidence type="ECO:0000256" key="1">
    <source>
        <dbReference type="ARBA" id="ARBA00004477"/>
    </source>
</evidence>
<reference evidence="10 11" key="1">
    <citation type="submission" date="2019-03" db="EMBL/GenBank/DDBJ databases">
        <title>The genome sequence of a newly discovered highly antifungal drug resistant Aspergillus species, Aspergillus tanneri NIH 1004.</title>
        <authorList>
            <person name="Mounaud S."/>
            <person name="Singh I."/>
            <person name="Joardar V."/>
            <person name="Pakala S."/>
            <person name="Pakala S."/>
            <person name="Venepally P."/>
            <person name="Hoover J."/>
            <person name="Nierman W."/>
            <person name="Chung J."/>
            <person name="Losada L."/>
        </authorList>
    </citation>
    <scope>NUCLEOTIDE SEQUENCE [LARGE SCALE GENOMIC DNA]</scope>
    <source>
        <strain evidence="10 11">NIH1004</strain>
    </source>
</reference>
<evidence type="ECO:0000313" key="12">
    <source>
        <dbReference type="Proteomes" id="UP000324241"/>
    </source>
</evidence>
<dbReference type="GO" id="GO:0005789">
    <property type="term" value="C:endoplasmic reticulum membrane"/>
    <property type="evidence" value="ECO:0007669"/>
    <property type="project" value="UniProtKB-SubCell"/>
</dbReference>
<dbReference type="EMBL" id="QUQM01000004">
    <property type="protein sequence ID" value="KAA8646882.1"/>
    <property type="molecule type" value="Genomic_DNA"/>
</dbReference>
<dbReference type="GeneID" id="54328259"/>
<evidence type="ECO:0000256" key="3">
    <source>
        <dbReference type="ARBA" id="ARBA00022692"/>
    </source>
</evidence>
<evidence type="ECO:0000256" key="6">
    <source>
        <dbReference type="ARBA" id="ARBA00023136"/>
    </source>
</evidence>
<feature type="transmembrane region" description="Helical" evidence="7">
    <location>
        <begin position="20"/>
        <end position="41"/>
    </location>
</feature>
<protein>
    <recommendedName>
        <fullName evidence="7">Efficient mitochondria targeting-associated protein 19</fullName>
    </recommendedName>
</protein>
<dbReference type="AlphaFoldDB" id="A0A4S3J8H5"/>
<dbReference type="PANTHER" id="PTHR31204">
    <property type="entry name" value="SIGMA INTRACELLULAR RECEPTOR 2"/>
    <property type="match status" value="1"/>
</dbReference>
<dbReference type="InterPro" id="IPR033118">
    <property type="entry name" value="EXPERA"/>
</dbReference>
<evidence type="ECO:0000256" key="5">
    <source>
        <dbReference type="ARBA" id="ARBA00022989"/>
    </source>
</evidence>
<dbReference type="OrthoDB" id="433124at2759"/>
<name>A0A4S3J8H5_9EURO</name>
<comment type="similarity">
    <text evidence="2">Belongs to the TMEM97/sigma-2 receptor family.</text>
</comment>
<dbReference type="InterPro" id="IPR051987">
    <property type="entry name" value="Sigma-2_receptor-like"/>
</dbReference>
<dbReference type="PROSITE" id="PS51751">
    <property type="entry name" value="EXPERA"/>
    <property type="match status" value="1"/>
</dbReference>
<keyword evidence="11" id="KW-1185">Reference proteome</keyword>
<evidence type="ECO:0000256" key="4">
    <source>
        <dbReference type="ARBA" id="ARBA00022824"/>
    </source>
</evidence>
<dbReference type="PIRSF" id="PIRSF031032">
    <property type="entry name" value="TMP_97_prd"/>
    <property type="match status" value="1"/>
</dbReference>
<feature type="domain" description="EXPERA" evidence="8">
    <location>
        <begin position="17"/>
        <end position="155"/>
    </location>
</feature>
<comment type="subcellular location">
    <subcellularLocation>
        <location evidence="1">Endoplasmic reticulum membrane</location>
        <topology evidence="1">Multi-pass membrane protein</topology>
    </subcellularLocation>
</comment>
<dbReference type="Proteomes" id="UP000324241">
    <property type="component" value="Unassembled WGS sequence"/>
</dbReference>
<evidence type="ECO:0000256" key="2">
    <source>
        <dbReference type="ARBA" id="ARBA00009096"/>
    </source>
</evidence>
<evidence type="ECO:0000256" key="7">
    <source>
        <dbReference type="PIRNR" id="PIRNR031032"/>
    </source>
</evidence>
<comment type="caution">
    <text evidence="10">The sequence shown here is derived from an EMBL/GenBank/DDBJ whole genome shotgun (WGS) entry which is preliminary data.</text>
</comment>
<feature type="transmembrane region" description="Helical" evidence="7">
    <location>
        <begin position="103"/>
        <end position="123"/>
    </location>
</feature>
<gene>
    <name evidence="9" type="ORF">ATNIH1004_005557</name>
    <name evidence="10" type="ORF">EYZ11_010043</name>
</gene>
<evidence type="ECO:0000313" key="9">
    <source>
        <dbReference type="EMBL" id="KAA8646882.1"/>
    </source>
</evidence>
<evidence type="ECO:0000259" key="8">
    <source>
        <dbReference type="PROSITE" id="PS51751"/>
    </source>
</evidence>